<gene>
    <name evidence="1" type="ORF">D8B20_08220</name>
</gene>
<accession>A0A518XCI5</accession>
<evidence type="ECO:0000313" key="2">
    <source>
        <dbReference type="Proteomes" id="UP000319411"/>
    </source>
</evidence>
<dbReference type="KEGG" id="pdis:D8B20_08220"/>
<organism evidence="1 2">
    <name type="scientific">Candidatus Pantoea soli</name>
    <dbReference type="NCBI Taxonomy" id="3098669"/>
    <lineage>
        <taxon>Bacteria</taxon>
        <taxon>Pseudomonadati</taxon>
        <taxon>Pseudomonadota</taxon>
        <taxon>Gammaproteobacteria</taxon>
        <taxon>Enterobacterales</taxon>
        <taxon>Erwiniaceae</taxon>
        <taxon>Pantoea</taxon>
    </lineage>
</organism>
<reference evidence="1 2" key="1">
    <citation type="submission" date="2018-10" db="EMBL/GenBank/DDBJ databases">
        <title>Genome Sequencing of Pantoea dispersa DSM 32899.</title>
        <authorList>
            <person name="Nawrath M."/>
            <person name="Ottenheim C."/>
            <person name="Wilm A."/>
            <person name="Zimmermann W."/>
            <person name="Wu J.C."/>
        </authorList>
    </citation>
    <scope>NUCLEOTIDE SEQUENCE [LARGE SCALE GENOMIC DNA]</scope>
    <source>
        <strain evidence="1 2">DSM 32899</strain>
    </source>
</reference>
<dbReference type="AlphaFoldDB" id="A0A518XCI5"/>
<sequence length="95" mass="10534">MFGFLKKRPAATAAQAAELDRQAEGLLDTIVQLEQQLARDPQAAEAQKALMLAYNRALPVFARSLRYRQEMDALFVKIDALRNTIRTSVQGGQTG</sequence>
<dbReference type="EMBL" id="CP032702">
    <property type="protein sequence ID" value="QDY41875.1"/>
    <property type="molecule type" value="Genomic_DNA"/>
</dbReference>
<dbReference type="Proteomes" id="UP000319411">
    <property type="component" value="Chromosome"/>
</dbReference>
<name>A0A518XCI5_9GAMM</name>
<proteinExistence type="predicted"/>
<dbReference type="RefSeq" id="WP_145888405.1">
    <property type="nucleotide sequence ID" value="NZ_CP032702.1"/>
</dbReference>
<keyword evidence="2" id="KW-1185">Reference proteome</keyword>
<dbReference type="OrthoDB" id="5878415at2"/>
<evidence type="ECO:0000313" key="1">
    <source>
        <dbReference type="EMBL" id="QDY41875.1"/>
    </source>
</evidence>
<protein>
    <submittedName>
        <fullName evidence="1">Uncharacterized protein</fullName>
    </submittedName>
</protein>